<dbReference type="AlphaFoldDB" id="A0A2K3N8A6"/>
<proteinExistence type="predicted"/>
<protein>
    <submittedName>
        <fullName evidence="2">Uncharacterized protein</fullName>
    </submittedName>
</protein>
<dbReference type="EMBL" id="ASHM01017568">
    <property type="protein sequence ID" value="PNX99266.1"/>
    <property type="molecule type" value="Genomic_DNA"/>
</dbReference>
<accession>A0A2K3N8A6</accession>
<evidence type="ECO:0000313" key="2">
    <source>
        <dbReference type="EMBL" id="PNX99266.1"/>
    </source>
</evidence>
<name>A0A2K3N8A6_TRIPR</name>
<feature type="transmembrane region" description="Helical" evidence="1">
    <location>
        <begin position="6"/>
        <end position="23"/>
    </location>
</feature>
<organism evidence="2 3">
    <name type="scientific">Trifolium pratense</name>
    <name type="common">Red clover</name>
    <dbReference type="NCBI Taxonomy" id="57577"/>
    <lineage>
        <taxon>Eukaryota</taxon>
        <taxon>Viridiplantae</taxon>
        <taxon>Streptophyta</taxon>
        <taxon>Embryophyta</taxon>
        <taxon>Tracheophyta</taxon>
        <taxon>Spermatophyta</taxon>
        <taxon>Magnoliopsida</taxon>
        <taxon>eudicotyledons</taxon>
        <taxon>Gunneridae</taxon>
        <taxon>Pentapetalae</taxon>
        <taxon>rosids</taxon>
        <taxon>fabids</taxon>
        <taxon>Fabales</taxon>
        <taxon>Fabaceae</taxon>
        <taxon>Papilionoideae</taxon>
        <taxon>50 kb inversion clade</taxon>
        <taxon>NPAAA clade</taxon>
        <taxon>Hologalegina</taxon>
        <taxon>IRL clade</taxon>
        <taxon>Trifolieae</taxon>
        <taxon>Trifolium</taxon>
    </lineage>
</organism>
<gene>
    <name evidence="2" type="ORF">L195_g022530</name>
</gene>
<evidence type="ECO:0000313" key="3">
    <source>
        <dbReference type="Proteomes" id="UP000236291"/>
    </source>
</evidence>
<reference evidence="2 3" key="2">
    <citation type="journal article" date="2017" name="Front. Plant Sci.">
        <title>Gene Classification and Mining of Molecular Markers Useful in Red Clover (Trifolium pratense) Breeding.</title>
        <authorList>
            <person name="Istvanek J."/>
            <person name="Dluhosova J."/>
            <person name="Dluhos P."/>
            <person name="Patkova L."/>
            <person name="Nedelnik J."/>
            <person name="Repkova J."/>
        </authorList>
    </citation>
    <scope>NUCLEOTIDE SEQUENCE [LARGE SCALE GENOMIC DNA]</scope>
    <source>
        <strain evidence="3">cv. Tatra</strain>
        <tissue evidence="2">Young leaves</tissue>
    </source>
</reference>
<dbReference type="Proteomes" id="UP000236291">
    <property type="component" value="Unassembled WGS sequence"/>
</dbReference>
<comment type="caution">
    <text evidence="2">The sequence shown here is derived from an EMBL/GenBank/DDBJ whole genome shotgun (WGS) entry which is preliminary data.</text>
</comment>
<reference evidence="2 3" key="1">
    <citation type="journal article" date="2014" name="Am. J. Bot.">
        <title>Genome assembly and annotation for red clover (Trifolium pratense; Fabaceae).</title>
        <authorList>
            <person name="Istvanek J."/>
            <person name="Jaros M."/>
            <person name="Krenek A."/>
            <person name="Repkova J."/>
        </authorList>
    </citation>
    <scope>NUCLEOTIDE SEQUENCE [LARGE SCALE GENOMIC DNA]</scope>
    <source>
        <strain evidence="3">cv. Tatra</strain>
        <tissue evidence="2">Young leaves</tissue>
    </source>
</reference>
<evidence type="ECO:0000256" key="1">
    <source>
        <dbReference type="SAM" id="Phobius"/>
    </source>
</evidence>
<keyword evidence="1" id="KW-0472">Membrane</keyword>
<keyword evidence="1" id="KW-0812">Transmembrane</keyword>
<keyword evidence="1" id="KW-1133">Transmembrane helix</keyword>
<sequence length="92" mass="10624">MLMEAMLMEAIIVEFVLFLAYLARTNIARCSSPEFFYQIKHALMPSRIGPTLEDKWMVTPDMRFLLARRYKQATVGNKGYIESYFLLVGAPP</sequence>